<evidence type="ECO:0000256" key="2">
    <source>
        <dbReference type="HAMAP-Rule" id="MF_01139"/>
    </source>
</evidence>
<gene>
    <name evidence="3" type="primary">rth</name>
    <name evidence="5" type="synonym">ispU</name>
    <name evidence="2 5" type="synonym">uppS</name>
    <name evidence="3" type="ORF">ERS137941_02245</name>
    <name evidence="4" type="ORF">ERS137959_03435</name>
    <name evidence="5" type="ORF">I6I39_03675</name>
</gene>
<dbReference type="FunFam" id="3.40.1180.10:FF:000001">
    <property type="entry name" value="(2E,6E)-farnesyl-diphosphate-specific ditrans,polycis-undecaprenyl-diphosphate synthase"/>
    <property type="match status" value="1"/>
</dbReference>
<dbReference type="InterPro" id="IPR036424">
    <property type="entry name" value="UPP_synth-like_sf"/>
</dbReference>
<evidence type="ECO:0000313" key="8">
    <source>
        <dbReference type="Proteomes" id="UP000595309"/>
    </source>
</evidence>
<feature type="binding site" evidence="2">
    <location>
        <begin position="25"/>
        <end position="28"/>
    </location>
    <ligand>
        <name>substrate</name>
    </ligand>
</feature>
<comment type="function">
    <text evidence="2">Catalyzes the sequential condensation of isopentenyl diphosphate (IPP) with (2E,6E)-farnesyl diphosphate (E,E-FPP) to yield (2Z,6Z,10Z,14Z,18Z,22Z,26Z,30Z,34E,38E)-undecaprenyl diphosphate (di-trans,octa-cis-UPP). UPP is the precursor of glycosyl carrier lipid in the biosynthesis of bacterial cell wall polysaccharide components such as peptidoglycan and lipopolysaccharide.</text>
</comment>
<reference evidence="3 7" key="1">
    <citation type="submission" date="2015-03" db="EMBL/GenBank/DDBJ databases">
        <authorList>
            <person name="Murphy D."/>
        </authorList>
    </citation>
    <scope>NUCLEOTIDE SEQUENCE [LARGE SCALE GENOMIC DNA]</scope>
    <source>
        <strain evidence="3 7">IP26249</strain>
    </source>
</reference>
<dbReference type="GO" id="GO:0009252">
    <property type="term" value="P:peptidoglycan biosynthetic process"/>
    <property type="evidence" value="ECO:0007669"/>
    <property type="project" value="UniProtKB-UniRule"/>
</dbReference>
<dbReference type="EMBL" id="CGBR01000014">
    <property type="protein sequence ID" value="CFQ63683.1"/>
    <property type="molecule type" value="Genomic_DNA"/>
</dbReference>
<evidence type="ECO:0000313" key="5">
    <source>
        <dbReference type="EMBL" id="QQU47856.1"/>
    </source>
</evidence>
<dbReference type="GO" id="GO:0008360">
    <property type="term" value="P:regulation of cell shape"/>
    <property type="evidence" value="ECO:0007669"/>
    <property type="project" value="UniProtKB-KW"/>
</dbReference>
<comment type="cofactor">
    <cofactor evidence="2">
        <name>Mg(2+)</name>
        <dbReference type="ChEBI" id="CHEBI:18420"/>
    </cofactor>
    <text evidence="2">Binds 2 magnesium ions per subunit.</text>
</comment>
<comment type="subunit">
    <text evidence="2">Homodimer.</text>
</comment>
<keyword evidence="2" id="KW-0479">Metal-binding</keyword>
<dbReference type="NCBIfam" id="NF011405">
    <property type="entry name" value="PRK14830.1"/>
    <property type="match status" value="1"/>
</dbReference>
<dbReference type="GO" id="GO:0016094">
    <property type="term" value="P:polyprenol biosynthetic process"/>
    <property type="evidence" value="ECO:0007669"/>
    <property type="project" value="TreeGrafter"/>
</dbReference>
<feature type="binding site" evidence="2">
    <location>
        <begin position="198"/>
        <end position="200"/>
    </location>
    <ligand>
        <name>substrate</name>
    </ligand>
</feature>
<keyword evidence="6" id="KW-1185">Reference proteome</keyword>
<keyword evidence="2" id="KW-0460">Magnesium</keyword>
<dbReference type="AlphaFoldDB" id="A0A0E1NAU4"/>
<dbReference type="NCBIfam" id="TIGR00055">
    <property type="entry name" value="uppS"/>
    <property type="match status" value="1"/>
</dbReference>
<dbReference type="Proteomes" id="UP000048841">
    <property type="component" value="Unassembled WGS sequence"/>
</dbReference>
<feature type="binding site" evidence="2">
    <location>
        <position position="197"/>
    </location>
    <ligand>
        <name>Mg(2+)</name>
        <dbReference type="ChEBI" id="CHEBI:18420"/>
    </ligand>
</feature>
<reference evidence="5 8" key="3">
    <citation type="submission" date="2021-01" db="EMBL/GenBank/DDBJ databases">
        <title>FDA dAtabase for Regulatory Grade micrObial Sequences (FDA-ARGOS): Supporting development and validation of Infectious Disease Dx tests.</title>
        <authorList>
            <person name="Blissenbach B."/>
            <person name="Krut O."/>
            <person name="Tallon L."/>
            <person name="Sadzewicz L."/>
            <person name="Zhao X."/>
            <person name="Boylan J."/>
            <person name="Ott S."/>
            <person name="Bowen H."/>
            <person name="Vavikolanu K."/>
            <person name="Mehta A."/>
            <person name="Aluvathingal J."/>
            <person name="Nadendla S."/>
            <person name="Yan Y."/>
            <person name="Sichtig H."/>
        </authorList>
    </citation>
    <scope>NUCLEOTIDE SEQUENCE [LARGE SCALE GENOMIC DNA]</scope>
    <source>
        <strain evidence="5 8">FDAARGOS_1082</strain>
    </source>
</reference>
<feature type="binding site" evidence="2">
    <location>
        <position position="192"/>
    </location>
    <ligand>
        <name>substrate</name>
    </ligand>
</feature>
<feature type="binding site" evidence="2">
    <location>
        <position position="29"/>
    </location>
    <ligand>
        <name>substrate</name>
    </ligand>
</feature>
<dbReference type="Gene3D" id="3.40.1180.10">
    <property type="entry name" value="Decaprenyl diphosphate synthase-like"/>
    <property type="match status" value="1"/>
</dbReference>
<comment type="similarity">
    <text evidence="2">Belongs to the UPP synthase family.</text>
</comment>
<feature type="binding site" evidence="2">
    <location>
        <position position="24"/>
    </location>
    <ligand>
        <name>Mg(2+)</name>
        <dbReference type="ChEBI" id="CHEBI:18420"/>
    </ligand>
</feature>
<dbReference type="GO" id="GO:0071555">
    <property type="term" value="P:cell wall organization"/>
    <property type="evidence" value="ECO:0007669"/>
    <property type="project" value="UniProtKB-KW"/>
</dbReference>
<feature type="binding site" evidence="2">
    <location>
        <position position="211"/>
    </location>
    <ligand>
        <name>Mg(2+)</name>
        <dbReference type="ChEBI" id="CHEBI:18420"/>
    </ligand>
</feature>
<dbReference type="EC" id="2.5.1.31" evidence="2"/>
<sequence length="252" mass="28633">MSSVNEDRANLSPLTPRHVAIIMDGNGRWAKKQGKLRVFGHKAGVKSVRRAVSFAATHQLDALTLYAFSSENWNRPAQEVTALMELFVRALDSEVKSLHKHNVRLSVIGDISRFSERLQQRIRRSEELTANNYGLKLNIAANYGGRWDIIQGVRHLAEQVQRGELQPKDICEESLNSYICLHEQSEVDLVIRTGGEHRISNFLLWQIAYAELYFTDVLWPDFDEHVFEGALNAFAQRERRFGGTTPIDATAS</sequence>
<dbReference type="Proteomes" id="UP000595309">
    <property type="component" value="Chromosome"/>
</dbReference>
<dbReference type="EMBL" id="CPXJ01000047">
    <property type="protein sequence ID" value="CNE28932.1"/>
    <property type="molecule type" value="Genomic_DNA"/>
</dbReference>
<feature type="binding site" evidence="2">
    <location>
        <position position="37"/>
    </location>
    <ligand>
        <name>substrate</name>
    </ligand>
</feature>
<dbReference type="RefSeq" id="WP_005164049.1">
    <property type="nucleotide sequence ID" value="NZ_CGBC01000036.1"/>
</dbReference>
<dbReference type="GO" id="GO:0005829">
    <property type="term" value="C:cytosol"/>
    <property type="evidence" value="ECO:0007669"/>
    <property type="project" value="TreeGrafter"/>
</dbReference>
<dbReference type="InterPro" id="IPR001441">
    <property type="entry name" value="UPP_synth-like"/>
</dbReference>
<reference evidence="4 6" key="2">
    <citation type="submission" date="2015-03" db="EMBL/GenBank/DDBJ databases">
        <authorList>
            <consortium name="Pathogen Informatics"/>
            <person name="Murphy D."/>
        </authorList>
    </citation>
    <scope>NUCLEOTIDE SEQUENCE [LARGE SCALE GENOMIC DNA]</scope>
    <source>
        <strain evidence="4 6">IP05342</strain>
    </source>
</reference>
<dbReference type="PATRIC" id="fig|630.129.peg.3357"/>
<dbReference type="GeneID" id="31412016"/>
<dbReference type="PANTHER" id="PTHR10291">
    <property type="entry name" value="DEHYDRODOLICHYL DIPHOSPHATE SYNTHASE FAMILY MEMBER"/>
    <property type="match status" value="1"/>
</dbReference>
<evidence type="ECO:0000313" key="3">
    <source>
        <dbReference type="EMBL" id="CFQ63683.1"/>
    </source>
</evidence>
<name>A0A0E1NAU4_YEREN</name>
<keyword evidence="2" id="KW-0133">Cell shape</keyword>
<keyword evidence="1 2" id="KW-0808">Transferase</keyword>
<feature type="active site" description="Proton acceptor" evidence="2">
    <location>
        <position position="72"/>
    </location>
</feature>
<dbReference type="Pfam" id="PF01255">
    <property type="entry name" value="Prenyltransf"/>
    <property type="match status" value="1"/>
</dbReference>
<evidence type="ECO:0000313" key="6">
    <source>
        <dbReference type="Proteomes" id="UP000041601"/>
    </source>
</evidence>
<feature type="binding site" evidence="2">
    <location>
        <position position="41"/>
    </location>
    <ligand>
        <name>substrate</name>
    </ligand>
</feature>
<dbReference type="SUPFAM" id="SSF64005">
    <property type="entry name" value="Undecaprenyl diphosphate synthase"/>
    <property type="match status" value="1"/>
</dbReference>
<dbReference type="NCBIfam" id="NF007596">
    <property type="entry name" value="PRK10240.1"/>
    <property type="match status" value="1"/>
</dbReference>
<accession>A0A0E1NAU4</accession>
<dbReference type="PROSITE" id="PS01066">
    <property type="entry name" value="UPP_SYNTHASE"/>
    <property type="match status" value="1"/>
</dbReference>
<dbReference type="GO" id="GO:0000287">
    <property type="term" value="F:magnesium ion binding"/>
    <property type="evidence" value="ECO:0007669"/>
    <property type="project" value="UniProtKB-UniRule"/>
</dbReference>
<feature type="binding site" evidence="2">
    <location>
        <begin position="69"/>
        <end position="71"/>
    </location>
    <ligand>
        <name>substrate</name>
    </ligand>
</feature>
<dbReference type="OMA" id="FDRRDLW"/>
<feature type="active site" evidence="2">
    <location>
        <position position="24"/>
    </location>
</feature>
<dbReference type="InterPro" id="IPR018520">
    <property type="entry name" value="UPP_synth-like_CS"/>
</dbReference>
<keyword evidence="2" id="KW-0961">Cell wall biogenesis/degradation</keyword>
<organism evidence="3 7">
    <name type="scientific">Yersinia enterocolitica</name>
    <dbReference type="NCBI Taxonomy" id="630"/>
    <lineage>
        <taxon>Bacteria</taxon>
        <taxon>Pseudomonadati</taxon>
        <taxon>Pseudomonadota</taxon>
        <taxon>Gammaproteobacteria</taxon>
        <taxon>Enterobacterales</taxon>
        <taxon>Yersiniaceae</taxon>
        <taxon>Yersinia</taxon>
    </lineage>
</organism>
<dbReference type="Proteomes" id="UP000041601">
    <property type="component" value="Unassembled WGS sequence"/>
</dbReference>
<feature type="binding site" evidence="2">
    <location>
        <position position="75"/>
    </location>
    <ligand>
        <name>substrate</name>
    </ligand>
</feature>
<feature type="binding site" evidence="2">
    <location>
        <position position="73"/>
    </location>
    <ligand>
        <name>substrate</name>
    </ligand>
</feature>
<keyword evidence="2" id="KW-0573">Peptidoglycan synthesis</keyword>
<dbReference type="KEGG" id="yet:CH48_729"/>
<dbReference type="PANTHER" id="PTHR10291:SF0">
    <property type="entry name" value="DEHYDRODOLICHYL DIPHOSPHATE SYNTHASE 2"/>
    <property type="match status" value="1"/>
</dbReference>
<evidence type="ECO:0000256" key="1">
    <source>
        <dbReference type="ARBA" id="ARBA00022679"/>
    </source>
</evidence>
<proteinExistence type="inferred from homology"/>
<protein>
    <recommendedName>
        <fullName evidence="2">Ditrans,polycis-undecaprenyl-diphosphate synthase ((2E,6E)-farnesyl-diphosphate specific)</fullName>
        <ecNumber evidence="2">2.5.1.31</ecNumber>
    </recommendedName>
    <alternativeName>
        <fullName evidence="2">Ditrans,polycis-undecaprenylcistransferase</fullName>
    </alternativeName>
    <alternativeName>
        <fullName evidence="2">Undecaprenyl diphosphate synthase</fullName>
        <shortName evidence="2">UDS</shortName>
    </alternativeName>
    <alternativeName>
        <fullName evidence="2">Undecaprenyl pyrophosphate synthase</fullName>
        <shortName evidence="2">UPP synthase</shortName>
    </alternativeName>
</protein>
<dbReference type="HAMAP" id="MF_01139">
    <property type="entry name" value="ISPT"/>
    <property type="match status" value="1"/>
</dbReference>
<comment type="catalytic activity">
    <reaction evidence="2">
        <text>8 isopentenyl diphosphate + (2E,6E)-farnesyl diphosphate = di-trans,octa-cis-undecaprenyl diphosphate + 8 diphosphate</text>
        <dbReference type="Rhea" id="RHEA:27551"/>
        <dbReference type="ChEBI" id="CHEBI:33019"/>
        <dbReference type="ChEBI" id="CHEBI:58405"/>
        <dbReference type="ChEBI" id="CHEBI:128769"/>
        <dbReference type="ChEBI" id="CHEBI:175763"/>
        <dbReference type="EC" id="2.5.1.31"/>
    </reaction>
</comment>
<dbReference type="GO" id="GO:0008834">
    <property type="term" value="F:ditrans,polycis-undecaprenyl-diphosphate synthase [(2E,6E)-farnesyl-diphosphate specific] activity"/>
    <property type="evidence" value="ECO:0007669"/>
    <property type="project" value="UniProtKB-UniRule"/>
</dbReference>
<evidence type="ECO:0000313" key="4">
    <source>
        <dbReference type="EMBL" id="CNE28932.1"/>
    </source>
</evidence>
<dbReference type="CDD" id="cd00475">
    <property type="entry name" value="Cis_IPPS"/>
    <property type="match status" value="1"/>
</dbReference>
<dbReference type="EMBL" id="CP068146">
    <property type="protein sequence ID" value="QQU47856.1"/>
    <property type="molecule type" value="Genomic_DNA"/>
</dbReference>
<evidence type="ECO:0000313" key="7">
    <source>
        <dbReference type="Proteomes" id="UP000048841"/>
    </source>
</evidence>